<feature type="chain" id="PRO_5047272064" description="PepSY-like beta-lactamase-inhibitor" evidence="1">
    <location>
        <begin position="20"/>
        <end position="98"/>
    </location>
</feature>
<protein>
    <recommendedName>
        <fullName evidence="4">PepSY-like beta-lactamase-inhibitor</fullName>
    </recommendedName>
</protein>
<comment type="caution">
    <text evidence="2">The sequence shown here is derived from an EMBL/GenBank/DDBJ whole genome shotgun (WGS) entry which is preliminary data.</text>
</comment>
<name>A0ABY3FKA8_9FLAO</name>
<keyword evidence="3" id="KW-1185">Reference proteome</keyword>
<reference evidence="2 3" key="1">
    <citation type="journal article" date="2015" name="Stand. Genomic Sci.">
        <title>Genomic Encyclopedia of Bacterial and Archaeal Type Strains, Phase III: the genomes of soil and plant-associated and newly described type strains.</title>
        <authorList>
            <person name="Whitman W.B."/>
            <person name="Woyke T."/>
            <person name="Klenk H.P."/>
            <person name="Zhou Y."/>
            <person name="Lilburn T.G."/>
            <person name="Beck B.J."/>
            <person name="De Vos P."/>
            <person name="Vandamme P."/>
            <person name="Eisen J.A."/>
            <person name="Garrity G."/>
            <person name="Hugenholtz P."/>
            <person name="Kyrpides N.C."/>
        </authorList>
    </citation>
    <scope>NUCLEOTIDE SEQUENCE [LARGE SCALE GENOMIC DNA]</scope>
    <source>
        <strain evidence="2 3">CGMCC 1.6847</strain>
    </source>
</reference>
<evidence type="ECO:0000313" key="2">
    <source>
        <dbReference type="EMBL" id="TWH99427.1"/>
    </source>
</evidence>
<evidence type="ECO:0008006" key="4">
    <source>
        <dbReference type="Google" id="ProtNLM"/>
    </source>
</evidence>
<sequence length="98" mass="10834">MKKLIVSAAIVLGSFSTFATPVLNAKKVLQTVNMQEEYTEIKLEEVPAAITEALKKAYPDAVLDKAYVNANKEYKLDITQGDKKGNLFADANGKWIQK</sequence>
<evidence type="ECO:0000256" key="1">
    <source>
        <dbReference type="SAM" id="SignalP"/>
    </source>
</evidence>
<proteinExistence type="predicted"/>
<keyword evidence="1" id="KW-0732">Signal</keyword>
<dbReference type="RefSeq" id="WP_144894156.1">
    <property type="nucleotide sequence ID" value="NZ_VLKO01000014.1"/>
</dbReference>
<organism evidence="2 3">
    <name type="scientific">Flavobacterium tiangeerense</name>
    <dbReference type="NCBI Taxonomy" id="459471"/>
    <lineage>
        <taxon>Bacteria</taxon>
        <taxon>Pseudomonadati</taxon>
        <taxon>Bacteroidota</taxon>
        <taxon>Flavobacteriia</taxon>
        <taxon>Flavobacteriales</taxon>
        <taxon>Flavobacteriaceae</taxon>
        <taxon>Flavobacterium</taxon>
    </lineage>
</organism>
<dbReference type="Proteomes" id="UP000317519">
    <property type="component" value="Unassembled WGS sequence"/>
</dbReference>
<dbReference type="SUPFAM" id="SSF160574">
    <property type="entry name" value="BT0923-like"/>
    <property type="match status" value="1"/>
</dbReference>
<gene>
    <name evidence="2" type="ORF">IQ05_03053</name>
</gene>
<dbReference type="EMBL" id="VLKO01000014">
    <property type="protein sequence ID" value="TWH99427.1"/>
    <property type="molecule type" value="Genomic_DNA"/>
</dbReference>
<feature type="signal peptide" evidence="1">
    <location>
        <begin position="1"/>
        <end position="19"/>
    </location>
</feature>
<evidence type="ECO:0000313" key="3">
    <source>
        <dbReference type="Proteomes" id="UP000317519"/>
    </source>
</evidence>
<accession>A0ABY3FKA8</accession>